<protein>
    <submittedName>
        <fullName evidence="2">Uncharacterized protein</fullName>
    </submittedName>
</protein>
<dbReference type="Proteomes" id="UP000253529">
    <property type="component" value="Unassembled WGS sequence"/>
</dbReference>
<dbReference type="EMBL" id="QNRK01000041">
    <property type="protein sequence ID" value="RBP04080.1"/>
    <property type="molecule type" value="Genomic_DNA"/>
</dbReference>
<proteinExistence type="predicted"/>
<accession>A0A366EQX0</accession>
<dbReference type="OrthoDB" id="8453247at2"/>
<evidence type="ECO:0000256" key="1">
    <source>
        <dbReference type="SAM" id="MobiDB-lite"/>
    </source>
</evidence>
<reference evidence="2 3" key="1">
    <citation type="submission" date="2018-06" db="EMBL/GenBank/DDBJ databases">
        <title>Genomic Encyclopedia of Type Strains, Phase IV (KMG-IV): sequencing the most valuable type-strain genomes for metagenomic binning, comparative biology and taxonomic classification.</title>
        <authorList>
            <person name="Goeker M."/>
        </authorList>
    </citation>
    <scope>NUCLEOTIDE SEQUENCE [LARGE SCALE GENOMIC DNA]</scope>
    <source>
        <strain evidence="2 3">DSM 24875</strain>
    </source>
</reference>
<evidence type="ECO:0000313" key="2">
    <source>
        <dbReference type="EMBL" id="RBP04080.1"/>
    </source>
</evidence>
<comment type="caution">
    <text evidence="2">The sequence shown here is derived from an EMBL/GenBank/DDBJ whole genome shotgun (WGS) entry which is preliminary data.</text>
</comment>
<sequence>MSQRLTPTLDELLRDSLIQAVMRADNVEPQALRTLFSETAGRIAARREGESKAASVFFSRPPIDRRAPPRLLAPPSRMRPAQAPGPCGSAICC</sequence>
<evidence type="ECO:0000313" key="3">
    <source>
        <dbReference type="Proteomes" id="UP000253529"/>
    </source>
</evidence>
<feature type="region of interest" description="Disordered" evidence="1">
    <location>
        <begin position="62"/>
        <end position="93"/>
    </location>
</feature>
<dbReference type="AlphaFoldDB" id="A0A366EQX0"/>
<gene>
    <name evidence="2" type="ORF">DFR50_14152</name>
</gene>
<dbReference type="RefSeq" id="WP_113892391.1">
    <property type="nucleotide sequence ID" value="NZ_QNRK01000041.1"/>
</dbReference>
<keyword evidence="3" id="KW-1185">Reference proteome</keyword>
<name>A0A366EQX0_9HYPH</name>
<feature type="compositionally biased region" description="Low complexity" evidence="1">
    <location>
        <begin position="69"/>
        <end position="81"/>
    </location>
</feature>
<organism evidence="2 3">
    <name type="scientific">Roseiarcus fermentans</name>
    <dbReference type="NCBI Taxonomy" id="1473586"/>
    <lineage>
        <taxon>Bacteria</taxon>
        <taxon>Pseudomonadati</taxon>
        <taxon>Pseudomonadota</taxon>
        <taxon>Alphaproteobacteria</taxon>
        <taxon>Hyphomicrobiales</taxon>
        <taxon>Roseiarcaceae</taxon>
        <taxon>Roseiarcus</taxon>
    </lineage>
</organism>